<sequence>MKIKLERDIKKFDEILRFLERKRKQVYLARTMDIPKLLPTSKRLVRIKKEVNDLNQYLWGYKSHKLAAKYNKPRRPRKKQKYLKPVPVIDQIRREMEHAGGIYDPPR</sequence>
<proteinExistence type="predicted"/>
<dbReference type="EMBL" id="MHMW01000018">
    <property type="protein sequence ID" value="OGZ34152.1"/>
    <property type="molecule type" value="Genomic_DNA"/>
</dbReference>
<reference evidence="1 2" key="1">
    <citation type="journal article" date="2016" name="Nat. Commun.">
        <title>Thousands of microbial genomes shed light on interconnected biogeochemical processes in an aquifer system.</title>
        <authorList>
            <person name="Anantharaman K."/>
            <person name="Brown C.T."/>
            <person name="Hug L.A."/>
            <person name="Sharon I."/>
            <person name="Castelle C.J."/>
            <person name="Probst A.J."/>
            <person name="Thomas B.C."/>
            <person name="Singh A."/>
            <person name="Wilkins M.J."/>
            <person name="Karaoz U."/>
            <person name="Brodie E.L."/>
            <person name="Williams K.H."/>
            <person name="Hubbard S.S."/>
            <person name="Banfield J.F."/>
        </authorList>
    </citation>
    <scope>NUCLEOTIDE SEQUENCE [LARGE SCALE GENOMIC DNA]</scope>
</reference>
<accession>A0A1G2F8S3</accession>
<comment type="caution">
    <text evidence="1">The sequence shown here is derived from an EMBL/GenBank/DDBJ whole genome shotgun (WGS) entry which is preliminary data.</text>
</comment>
<gene>
    <name evidence="1" type="ORF">A2Y98_02355</name>
</gene>
<dbReference type="Proteomes" id="UP000179099">
    <property type="component" value="Unassembled WGS sequence"/>
</dbReference>
<organism evidence="1 2">
    <name type="scientific">Candidatus Portnoybacteria bacterium RBG_19FT_COMBO_36_7</name>
    <dbReference type="NCBI Taxonomy" id="1801992"/>
    <lineage>
        <taxon>Bacteria</taxon>
        <taxon>Candidatus Portnoyibacteriota</taxon>
    </lineage>
</organism>
<dbReference type="AlphaFoldDB" id="A0A1G2F8S3"/>
<name>A0A1G2F8S3_9BACT</name>
<evidence type="ECO:0000313" key="1">
    <source>
        <dbReference type="EMBL" id="OGZ34152.1"/>
    </source>
</evidence>
<evidence type="ECO:0000313" key="2">
    <source>
        <dbReference type="Proteomes" id="UP000179099"/>
    </source>
</evidence>
<dbReference type="STRING" id="1801992.A2Y98_02355"/>
<protein>
    <submittedName>
        <fullName evidence="1">Uncharacterized protein</fullName>
    </submittedName>
</protein>